<dbReference type="Proteomes" id="UP000822688">
    <property type="component" value="Chromosome 7"/>
</dbReference>
<organism evidence="2 3">
    <name type="scientific">Ceratodon purpureus</name>
    <name type="common">Fire moss</name>
    <name type="synonym">Dicranum purpureum</name>
    <dbReference type="NCBI Taxonomy" id="3225"/>
    <lineage>
        <taxon>Eukaryota</taxon>
        <taxon>Viridiplantae</taxon>
        <taxon>Streptophyta</taxon>
        <taxon>Embryophyta</taxon>
        <taxon>Bryophyta</taxon>
        <taxon>Bryophytina</taxon>
        <taxon>Bryopsida</taxon>
        <taxon>Dicranidae</taxon>
        <taxon>Pseudoditrichales</taxon>
        <taxon>Ditrichaceae</taxon>
        <taxon>Ceratodon</taxon>
    </lineage>
</organism>
<name>A0A8T0H264_CERPU</name>
<gene>
    <name evidence="2" type="ORF">KC19_7G028400</name>
</gene>
<reference evidence="2" key="1">
    <citation type="submission" date="2020-06" db="EMBL/GenBank/DDBJ databases">
        <title>WGS assembly of Ceratodon purpureus strain R40.</title>
        <authorList>
            <person name="Carey S.B."/>
            <person name="Jenkins J."/>
            <person name="Shu S."/>
            <person name="Lovell J.T."/>
            <person name="Sreedasyam A."/>
            <person name="Maumus F."/>
            <person name="Tiley G.P."/>
            <person name="Fernandez-Pozo N."/>
            <person name="Barry K."/>
            <person name="Chen C."/>
            <person name="Wang M."/>
            <person name="Lipzen A."/>
            <person name="Daum C."/>
            <person name="Saski C.A."/>
            <person name="Payton A.C."/>
            <person name="Mcbreen J.C."/>
            <person name="Conrad R.E."/>
            <person name="Kollar L.M."/>
            <person name="Olsson S."/>
            <person name="Huttunen S."/>
            <person name="Landis J.B."/>
            <person name="Wickett N.J."/>
            <person name="Johnson M.G."/>
            <person name="Rensing S.A."/>
            <person name="Grimwood J."/>
            <person name="Schmutz J."/>
            <person name="Mcdaniel S.F."/>
        </authorList>
    </citation>
    <scope>NUCLEOTIDE SEQUENCE</scope>
    <source>
        <strain evidence="2">R40</strain>
    </source>
</reference>
<keyword evidence="3" id="KW-1185">Reference proteome</keyword>
<dbReference type="EMBL" id="CM026428">
    <property type="protein sequence ID" value="KAG0565976.1"/>
    <property type="molecule type" value="Genomic_DNA"/>
</dbReference>
<accession>A0A8T0H264</accession>
<comment type="caution">
    <text evidence="2">The sequence shown here is derived from an EMBL/GenBank/DDBJ whole genome shotgun (WGS) entry which is preliminary data.</text>
</comment>
<dbReference type="AlphaFoldDB" id="A0A8T0H264"/>
<keyword evidence="1" id="KW-0175">Coiled coil</keyword>
<protein>
    <submittedName>
        <fullName evidence="2">Uncharacterized protein</fullName>
    </submittedName>
</protein>
<evidence type="ECO:0000256" key="1">
    <source>
        <dbReference type="SAM" id="Coils"/>
    </source>
</evidence>
<evidence type="ECO:0000313" key="3">
    <source>
        <dbReference type="Proteomes" id="UP000822688"/>
    </source>
</evidence>
<sequence length="130" mass="15077">MRKRRHYVKTSKCYHRLPTIEEAEELGAGLALRATTQPRSYDNMMMKSPEVDLEDCSTWGLESLKAKLARLKELKQTLEPQAKQMEEKISSSIKQSYEEVMDFVNAKSKQVRAVQIVWPNLQFRNAIDSD</sequence>
<feature type="coiled-coil region" evidence="1">
    <location>
        <begin position="61"/>
        <end position="88"/>
    </location>
</feature>
<evidence type="ECO:0000313" key="2">
    <source>
        <dbReference type="EMBL" id="KAG0565976.1"/>
    </source>
</evidence>
<proteinExistence type="predicted"/>
<dbReference type="OrthoDB" id="10423918at2759"/>